<feature type="signal peptide" evidence="2">
    <location>
        <begin position="1"/>
        <end position="19"/>
    </location>
</feature>
<protein>
    <submittedName>
        <fullName evidence="3">TrbC/VirB2 family protein</fullName>
    </submittedName>
</protein>
<organism evidence="3 4">
    <name type="scientific">Listeria ivanovii subsp. londoniensis</name>
    <dbReference type="NCBI Taxonomy" id="202752"/>
    <lineage>
        <taxon>Bacteria</taxon>
        <taxon>Bacillati</taxon>
        <taxon>Bacillota</taxon>
        <taxon>Bacilli</taxon>
        <taxon>Bacillales</taxon>
        <taxon>Listeriaceae</taxon>
        <taxon>Listeria</taxon>
    </lineage>
</organism>
<accession>A0ABS1G7S2</accession>
<keyword evidence="2" id="KW-0732">Signal</keyword>
<evidence type="ECO:0000313" key="4">
    <source>
        <dbReference type="Proteomes" id="UP000633035"/>
    </source>
</evidence>
<reference evidence="3 4" key="1">
    <citation type="submission" date="2021-01" db="EMBL/GenBank/DDBJ databases">
        <title>Listeria ivanovii strains from Norway.</title>
        <authorList>
            <person name="Fagerlund A."/>
        </authorList>
    </citation>
    <scope>NUCLEOTIDE SEQUENCE [LARGE SCALE GENOMIC DNA]</scope>
    <source>
        <strain evidence="3 4">MF6989</strain>
    </source>
</reference>
<comment type="caution">
    <text evidence="3">The sequence shown here is derived from an EMBL/GenBank/DDBJ whole genome shotgun (WGS) entry which is preliminary data.</text>
</comment>
<keyword evidence="1" id="KW-1133">Transmembrane helix</keyword>
<evidence type="ECO:0000313" key="3">
    <source>
        <dbReference type="EMBL" id="MBK1962929.1"/>
    </source>
</evidence>
<keyword evidence="1" id="KW-0472">Membrane</keyword>
<evidence type="ECO:0000256" key="1">
    <source>
        <dbReference type="SAM" id="Phobius"/>
    </source>
</evidence>
<sequence length="99" mass="10601">MGAFFVVMLCFLLPDQAWAKSASDIQSSVNTAGETVYNFVTGITFWVGTAMVGIGFLIYKFKWLDRQGKAGSVILGALVGIGGIFAAPQIVQFVIDMVS</sequence>
<keyword evidence="1" id="KW-0812">Transmembrane</keyword>
<proteinExistence type="predicted"/>
<name>A0ABS1G7S2_LISIV</name>
<gene>
    <name evidence="3" type="ORF">JI642_12555</name>
</gene>
<dbReference type="Proteomes" id="UP000633035">
    <property type="component" value="Unassembled WGS sequence"/>
</dbReference>
<evidence type="ECO:0000256" key="2">
    <source>
        <dbReference type="SAM" id="SignalP"/>
    </source>
</evidence>
<dbReference type="EMBL" id="JAENOF010000018">
    <property type="protein sequence ID" value="MBK1962929.1"/>
    <property type="molecule type" value="Genomic_DNA"/>
</dbReference>
<dbReference type="Pfam" id="PF04956">
    <property type="entry name" value="TrbC"/>
    <property type="match status" value="1"/>
</dbReference>
<keyword evidence="4" id="KW-1185">Reference proteome</keyword>
<dbReference type="InterPro" id="IPR007039">
    <property type="entry name" value="TrbC/VirB2"/>
</dbReference>
<feature type="chain" id="PRO_5045322679" evidence="2">
    <location>
        <begin position="20"/>
        <end position="99"/>
    </location>
</feature>
<feature type="transmembrane region" description="Helical" evidence="1">
    <location>
        <begin position="73"/>
        <end position="95"/>
    </location>
</feature>
<feature type="transmembrane region" description="Helical" evidence="1">
    <location>
        <begin position="43"/>
        <end position="61"/>
    </location>
</feature>